<dbReference type="OrthoDB" id="4494341at2759"/>
<keyword evidence="13" id="KW-0408">Iron</keyword>
<dbReference type="GO" id="GO:0005886">
    <property type="term" value="C:plasma membrane"/>
    <property type="evidence" value="ECO:0007669"/>
    <property type="project" value="UniProtKB-SubCell"/>
</dbReference>
<dbReference type="GO" id="GO:0046872">
    <property type="term" value="F:metal ion binding"/>
    <property type="evidence" value="ECO:0007669"/>
    <property type="project" value="UniProtKB-KW"/>
</dbReference>
<evidence type="ECO:0000256" key="16">
    <source>
        <dbReference type="ARBA" id="ARBA00023180"/>
    </source>
</evidence>
<dbReference type="PANTHER" id="PTHR32361:SF9">
    <property type="entry name" value="FERRIC REDUCTASE TRANSMEMBRANE COMPONENT 3-RELATED"/>
    <property type="match status" value="1"/>
</dbReference>
<keyword evidence="5" id="KW-0813">Transport</keyword>
<name>E6RA52_CRYGW</name>
<dbReference type="InterPro" id="IPR051410">
    <property type="entry name" value="Ferric/Cupric_Reductase"/>
</dbReference>
<dbReference type="AlphaFoldDB" id="E6RA52"/>
<evidence type="ECO:0000256" key="9">
    <source>
        <dbReference type="ARBA" id="ARBA00022723"/>
    </source>
</evidence>
<reference evidence="20 21" key="1">
    <citation type="journal article" date="2011" name="MBio">
        <title>Genome variation in Cryptococcus gattii, an emerging pathogen of immunocompetent hosts.</title>
        <authorList>
            <person name="D'Souza C.A."/>
            <person name="Kronstad J.W."/>
            <person name="Taylor G."/>
            <person name="Warren R."/>
            <person name="Yuen M."/>
            <person name="Hu G."/>
            <person name="Jung W.H."/>
            <person name="Sham A."/>
            <person name="Kidd S.E."/>
            <person name="Tangen K."/>
            <person name="Lee N."/>
            <person name="Zeilmaker T."/>
            <person name="Sawkins J."/>
            <person name="McVicker G."/>
            <person name="Shah S."/>
            <person name="Gnerre S."/>
            <person name="Griggs A."/>
            <person name="Zeng Q."/>
            <person name="Bartlett K."/>
            <person name="Li W."/>
            <person name="Wang X."/>
            <person name="Heitman J."/>
            <person name="Stajich J.E."/>
            <person name="Fraser J.A."/>
            <person name="Meyer W."/>
            <person name="Carter D."/>
            <person name="Schein J."/>
            <person name="Krzywinski M."/>
            <person name="Kwon-Chung K.J."/>
            <person name="Varma A."/>
            <person name="Wang J."/>
            <person name="Brunham R."/>
            <person name="Fyfe M."/>
            <person name="Ouellette B.F."/>
            <person name="Siddiqui A."/>
            <person name="Marra M."/>
            <person name="Jones S."/>
            <person name="Holt R."/>
            <person name="Birren B.W."/>
            <person name="Galagan J.E."/>
            <person name="Cuomo C.A."/>
        </authorList>
    </citation>
    <scope>NUCLEOTIDE SEQUENCE [LARGE SCALE GENOMIC DNA]</scope>
    <source>
        <strain evidence="21">WM276 / ATCC MYA-4071</strain>
    </source>
</reference>
<evidence type="ECO:0000256" key="1">
    <source>
        <dbReference type="ARBA" id="ARBA00001971"/>
    </source>
</evidence>
<comment type="cofactor">
    <cofactor evidence="2">
        <name>FAD</name>
        <dbReference type="ChEBI" id="CHEBI:57692"/>
    </cofactor>
</comment>
<evidence type="ECO:0000256" key="15">
    <source>
        <dbReference type="ARBA" id="ARBA00023136"/>
    </source>
</evidence>
<dbReference type="SFLD" id="SFLDG01168">
    <property type="entry name" value="Ferric_reductase_subgroup_(FRE"/>
    <property type="match status" value="1"/>
</dbReference>
<feature type="transmembrane region" description="Helical" evidence="17">
    <location>
        <begin position="389"/>
        <end position="410"/>
    </location>
</feature>
<dbReference type="CDD" id="cd06186">
    <property type="entry name" value="NOX_Duox_like_FAD_NADP"/>
    <property type="match status" value="1"/>
</dbReference>
<dbReference type="SUPFAM" id="SSF52343">
    <property type="entry name" value="Ferredoxin reductase-like, C-terminal NADP-linked domain"/>
    <property type="match status" value="1"/>
</dbReference>
<sequence length="745" mass="83704">MPFPSHLSSLVWVGLLALPAVLSSDVVEIKPLITECAGGALDAIGLISFSDYPEGSAYYTAYCASQYWKTSLAITVKTYCSGEEITKGWALLQGYCEDYGLLTLEDIDVLVAKVDMSIVPTVDVFRTEGEVYNNTILVDRYSWTMGAKTERVWDREMIFHHAFGWTMYLLLGCAIFVGVLNRLVNMYRTHLIVNAGRAMDRSEIPPSNYFFENLSLYYQKYLGTPALFGQKHVHSFYWFCIPTRLESLLVFIYVAFNIIFSFVGYNLFRENLYWPGSYSLQVARYIADRTAIMSFYNLPILWCLAGRNDVILWITGWSFSSMNIFHRWIAIVTAFQGIAHSAAWTWIERDVIAVMFQEMYWRAGVFAAITMSLMLPFSIKPVREKWYEFFLIAHIFLALATLILLFYHVTVYGTDYNGWLWGCVAVWVFDRVIRIIRLQVLSFKAAAGNNAVMIATGGENGLIRLSVTCSIRHIPKPGQHYYLYTAMSITPWENHPFTIGSWEVNKSSTTLHFLIGTKDGATRRMRKMVNKATNGQADLRVLVEGPYGHASPVHRFDNILFIAGGSGITAALPYLHDLVSRLSVDRCVTKKVTLVWVVKNPDYAADVLSKELSSLESFKGLKIDIQIHVTSNTGAITPRIEEAEGHALAYNDPSPLTSPTIEKSLPSSSSKTSLKETLLTGRPEMRAVLQASISKLVGSETLAVLACGPGNMMDDMRAAVVDAYGIGEGKASTSRLEYFEESFSW</sequence>
<comment type="cofactor">
    <cofactor evidence="1">
        <name>heme</name>
        <dbReference type="ChEBI" id="CHEBI:30413"/>
    </cofactor>
</comment>
<organism evidence="20 21">
    <name type="scientific">Cryptococcus gattii serotype B (strain WM276 / ATCC MYA-4071)</name>
    <name type="common">Filobasidiella gattii</name>
    <name type="synonym">Cryptococcus bacillisporus</name>
    <dbReference type="NCBI Taxonomy" id="367775"/>
    <lineage>
        <taxon>Eukaryota</taxon>
        <taxon>Fungi</taxon>
        <taxon>Dikarya</taxon>
        <taxon>Basidiomycota</taxon>
        <taxon>Agaricomycotina</taxon>
        <taxon>Tremellomycetes</taxon>
        <taxon>Tremellales</taxon>
        <taxon>Cryptococcaceae</taxon>
        <taxon>Cryptococcus</taxon>
        <taxon>Cryptococcus gattii species complex</taxon>
    </lineage>
</organism>
<dbReference type="Pfam" id="PF01794">
    <property type="entry name" value="Ferric_reduct"/>
    <property type="match status" value="1"/>
</dbReference>
<feature type="transmembrane region" description="Helical" evidence="17">
    <location>
        <begin position="359"/>
        <end position="377"/>
    </location>
</feature>
<dbReference type="EMBL" id="CP000292">
    <property type="protein sequence ID" value="ADV23679.1"/>
    <property type="molecule type" value="Genomic_DNA"/>
</dbReference>
<keyword evidence="18" id="KW-0732">Signal</keyword>
<feature type="transmembrane region" description="Helical" evidence="17">
    <location>
        <begin position="248"/>
        <end position="268"/>
    </location>
</feature>
<dbReference type="Pfam" id="PF08022">
    <property type="entry name" value="FAD_binding_8"/>
    <property type="match status" value="1"/>
</dbReference>
<evidence type="ECO:0000256" key="18">
    <source>
        <dbReference type="SAM" id="SignalP"/>
    </source>
</evidence>
<keyword evidence="12" id="KW-0560">Oxidoreductase</keyword>
<evidence type="ECO:0000256" key="4">
    <source>
        <dbReference type="ARBA" id="ARBA00006278"/>
    </source>
</evidence>
<dbReference type="InterPro" id="IPR017927">
    <property type="entry name" value="FAD-bd_FR_type"/>
</dbReference>
<evidence type="ECO:0000256" key="13">
    <source>
        <dbReference type="ARBA" id="ARBA00023004"/>
    </source>
</evidence>
<keyword evidence="14" id="KW-0406">Ion transport</keyword>
<dbReference type="GO" id="GO:0015677">
    <property type="term" value="P:copper ion import"/>
    <property type="evidence" value="ECO:0007669"/>
    <property type="project" value="TreeGrafter"/>
</dbReference>
<dbReference type="SFLD" id="SFLDS00052">
    <property type="entry name" value="Ferric_Reductase_Domain"/>
    <property type="match status" value="1"/>
</dbReference>
<evidence type="ECO:0000259" key="19">
    <source>
        <dbReference type="PROSITE" id="PS51384"/>
    </source>
</evidence>
<dbReference type="InterPro" id="IPR013121">
    <property type="entry name" value="Fe_red_NAD-bd_6"/>
</dbReference>
<keyword evidence="10" id="KW-0249">Electron transport</keyword>
<keyword evidence="16" id="KW-0325">Glycoprotein</keyword>
<keyword evidence="8 17" id="KW-0812">Transmembrane</keyword>
<dbReference type="GO" id="GO:0006826">
    <property type="term" value="P:iron ion transport"/>
    <property type="evidence" value="ECO:0007669"/>
    <property type="project" value="UniProtKB-KW"/>
</dbReference>
<keyword evidence="9" id="KW-0479">Metal-binding</keyword>
<protein>
    <submittedName>
        <fullName evidence="20">Ferric-chelate reductase, putative</fullName>
    </submittedName>
</protein>
<accession>E6RA52</accession>
<feature type="transmembrane region" description="Helical" evidence="17">
    <location>
        <begin position="416"/>
        <end position="433"/>
    </location>
</feature>
<dbReference type="Proteomes" id="UP000007805">
    <property type="component" value="Chromosome G"/>
</dbReference>
<evidence type="ECO:0000256" key="8">
    <source>
        <dbReference type="ARBA" id="ARBA00022692"/>
    </source>
</evidence>
<keyword evidence="7" id="KW-0410">Iron transport</keyword>
<keyword evidence="6" id="KW-1003">Cell membrane</keyword>
<dbReference type="InterPro" id="IPR013130">
    <property type="entry name" value="Fe3_Rdtase_TM_dom"/>
</dbReference>
<dbReference type="HOGENOM" id="CLU_010365_1_0_1"/>
<dbReference type="eggNOG" id="KOG0039">
    <property type="taxonomic scope" value="Eukaryota"/>
</dbReference>
<feature type="transmembrane region" description="Helical" evidence="17">
    <location>
        <begin position="328"/>
        <end position="347"/>
    </location>
</feature>
<reference key="2">
    <citation type="journal article" date="2011" name="MBio">
        <title>Genome variation in Cryptococcus gattii, an emerging pathogen of immunocompetent hosts.</title>
        <authorList>
            <person name="D'Souza C.A."/>
            <person name="Kronstad J.W."/>
            <person name="Taylor G."/>
            <person name="Warren R."/>
            <person name="Yuen M."/>
            <person name="Hu G."/>
            <person name="Jung W.H."/>
            <person name="Sham A."/>
            <person name="Kidd S.E."/>
            <person name="Tangen K."/>
            <person name="Lee N."/>
            <person name="Zeilmaker T."/>
            <person name="Sawkins J."/>
            <person name="McVicker G."/>
            <person name="Shah S."/>
            <person name="Gnerre S."/>
            <person name="Griggs A."/>
            <person name="Zeng Q."/>
            <person name="Bartlett K."/>
            <person name="Li W."/>
            <person name="Wang X."/>
            <person name="Heitman J."/>
            <person name="Stajich J.E."/>
            <person name="Fraser J.A."/>
            <person name="Meyer W."/>
            <person name="Carter D."/>
            <person name="Schein J."/>
            <person name="Krzywinski M."/>
            <person name="Kwong-Chung K.J."/>
            <person name="Varma A."/>
            <person name="Wang J."/>
            <person name="Brunham R."/>
            <person name="Fyfe M."/>
            <person name="Ouellette B.F.F."/>
            <person name="Siddiqui A."/>
            <person name="Marra M."/>
            <person name="Jones S."/>
            <person name="Holt R."/>
            <person name="Birren B.W."/>
            <person name="Galagan J.E."/>
            <person name="Cuomo C.A."/>
        </authorList>
    </citation>
    <scope>NUCLEOTIDE SEQUENCE</scope>
    <source>
        <strain>WM276</strain>
    </source>
</reference>
<dbReference type="KEGG" id="cgi:CGB_G6560C"/>
<evidence type="ECO:0000313" key="21">
    <source>
        <dbReference type="Proteomes" id="UP000007805"/>
    </source>
</evidence>
<feature type="transmembrane region" description="Helical" evidence="17">
    <location>
        <begin position="165"/>
        <end position="184"/>
    </location>
</feature>
<dbReference type="GO" id="GO:0006879">
    <property type="term" value="P:intracellular iron ion homeostasis"/>
    <property type="evidence" value="ECO:0007669"/>
    <property type="project" value="TreeGrafter"/>
</dbReference>
<dbReference type="GO" id="GO:0000293">
    <property type="term" value="F:ferric-chelate reductase activity"/>
    <property type="evidence" value="ECO:0007669"/>
    <property type="project" value="UniProtKB-ARBA"/>
</dbReference>
<dbReference type="RefSeq" id="XP_003195466.1">
    <property type="nucleotide sequence ID" value="XM_003195418.1"/>
</dbReference>
<keyword evidence="11 17" id="KW-1133">Transmembrane helix</keyword>
<evidence type="ECO:0000256" key="2">
    <source>
        <dbReference type="ARBA" id="ARBA00001974"/>
    </source>
</evidence>
<dbReference type="InterPro" id="IPR039261">
    <property type="entry name" value="FNR_nucleotide-bd"/>
</dbReference>
<dbReference type="PANTHER" id="PTHR32361">
    <property type="entry name" value="FERRIC/CUPRIC REDUCTASE TRANSMEMBRANE COMPONENT"/>
    <property type="match status" value="1"/>
</dbReference>
<gene>
    <name evidence="20" type="ordered locus">CGB_G6560C</name>
</gene>
<evidence type="ECO:0000256" key="7">
    <source>
        <dbReference type="ARBA" id="ARBA00022496"/>
    </source>
</evidence>
<feature type="signal peptide" evidence="18">
    <location>
        <begin position="1"/>
        <end position="23"/>
    </location>
</feature>
<dbReference type="Pfam" id="PF08030">
    <property type="entry name" value="NAD_binding_6"/>
    <property type="match status" value="1"/>
</dbReference>
<evidence type="ECO:0000256" key="6">
    <source>
        <dbReference type="ARBA" id="ARBA00022475"/>
    </source>
</evidence>
<dbReference type="InterPro" id="IPR013112">
    <property type="entry name" value="FAD-bd_8"/>
</dbReference>
<feature type="chain" id="PRO_5003210128" evidence="18">
    <location>
        <begin position="24"/>
        <end position="745"/>
    </location>
</feature>
<evidence type="ECO:0000256" key="5">
    <source>
        <dbReference type="ARBA" id="ARBA00022448"/>
    </source>
</evidence>
<dbReference type="PROSITE" id="PS51384">
    <property type="entry name" value="FAD_FR"/>
    <property type="match status" value="1"/>
</dbReference>
<comment type="subcellular location">
    <subcellularLocation>
        <location evidence="3">Cell membrane</location>
        <topology evidence="3">Multi-pass membrane protein</topology>
    </subcellularLocation>
</comment>
<evidence type="ECO:0000256" key="11">
    <source>
        <dbReference type="ARBA" id="ARBA00022989"/>
    </source>
</evidence>
<feature type="domain" description="FAD-binding FR-type" evidence="19">
    <location>
        <begin position="425"/>
        <end position="553"/>
    </location>
</feature>
<dbReference type="GeneID" id="10189280"/>
<dbReference type="FunFam" id="3.40.50.80:FF:000074">
    <property type="entry name" value="Plasma membrane ferric-chelate reductase (Fre2), putative"/>
    <property type="match status" value="1"/>
</dbReference>
<dbReference type="Gene3D" id="3.40.50.80">
    <property type="entry name" value="Nucleotide-binding domain of ferredoxin-NADP reductase (FNR) module"/>
    <property type="match status" value="1"/>
</dbReference>
<keyword evidence="21" id="KW-1185">Reference proteome</keyword>
<dbReference type="GO" id="GO:0009267">
    <property type="term" value="P:cellular response to starvation"/>
    <property type="evidence" value="ECO:0007669"/>
    <property type="project" value="UniProtKB-ARBA"/>
</dbReference>
<evidence type="ECO:0000256" key="10">
    <source>
        <dbReference type="ARBA" id="ARBA00022982"/>
    </source>
</evidence>
<comment type="similarity">
    <text evidence="4">Belongs to the ferric reductase (FRE) family.</text>
</comment>
<evidence type="ECO:0000256" key="3">
    <source>
        <dbReference type="ARBA" id="ARBA00004651"/>
    </source>
</evidence>
<evidence type="ECO:0000313" key="20">
    <source>
        <dbReference type="EMBL" id="ADV23679.1"/>
    </source>
</evidence>
<keyword evidence="15 17" id="KW-0472">Membrane</keyword>
<evidence type="ECO:0000256" key="14">
    <source>
        <dbReference type="ARBA" id="ARBA00023065"/>
    </source>
</evidence>
<proteinExistence type="inferred from homology"/>
<evidence type="ECO:0000256" key="17">
    <source>
        <dbReference type="SAM" id="Phobius"/>
    </source>
</evidence>
<dbReference type="VEuPathDB" id="FungiDB:CGB_G6560C"/>
<evidence type="ECO:0000256" key="12">
    <source>
        <dbReference type="ARBA" id="ARBA00023002"/>
    </source>
</evidence>